<organism evidence="4 5">
    <name type="scientific">Nocardioides mesophilus</name>
    <dbReference type="NCBI Taxonomy" id="433659"/>
    <lineage>
        <taxon>Bacteria</taxon>
        <taxon>Bacillati</taxon>
        <taxon>Actinomycetota</taxon>
        <taxon>Actinomycetes</taxon>
        <taxon>Propionibacteriales</taxon>
        <taxon>Nocardioidaceae</taxon>
        <taxon>Nocardioides</taxon>
    </lineage>
</organism>
<dbReference type="NCBIfam" id="NF040672">
    <property type="entry name" value="SCO2322_fam"/>
    <property type="match status" value="1"/>
</dbReference>
<feature type="transmembrane region" description="Helical" evidence="2">
    <location>
        <begin position="223"/>
        <end position="245"/>
    </location>
</feature>
<keyword evidence="2" id="KW-1133">Transmembrane helix</keyword>
<gene>
    <name evidence="4" type="ORF">H9L09_01555</name>
</gene>
<proteinExistence type="predicted"/>
<dbReference type="InterPro" id="IPR047703">
    <property type="entry name" value="SCO2322-like"/>
</dbReference>
<feature type="compositionally biased region" description="Polar residues" evidence="1">
    <location>
        <begin position="200"/>
        <end position="220"/>
    </location>
</feature>
<feature type="chain" id="PRO_5029020961" evidence="3">
    <location>
        <begin position="39"/>
        <end position="250"/>
    </location>
</feature>
<keyword evidence="2" id="KW-0812">Transmembrane</keyword>
<dbReference type="Proteomes" id="UP000515947">
    <property type="component" value="Chromosome"/>
</dbReference>
<evidence type="ECO:0000256" key="3">
    <source>
        <dbReference type="SAM" id="SignalP"/>
    </source>
</evidence>
<evidence type="ECO:0000256" key="1">
    <source>
        <dbReference type="SAM" id="MobiDB-lite"/>
    </source>
</evidence>
<evidence type="ECO:0000256" key="2">
    <source>
        <dbReference type="SAM" id="Phobius"/>
    </source>
</evidence>
<protein>
    <submittedName>
        <fullName evidence="4">Uncharacterized protein</fullName>
    </submittedName>
</protein>
<dbReference type="AlphaFoldDB" id="A0A7G9RC80"/>
<dbReference type="RefSeq" id="WP_187579047.1">
    <property type="nucleotide sequence ID" value="NZ_CP060713.1"/>
</dbReference>
<evidence type="ECO:0000313" key="5">
    <source>
        <dbReference type="Proteomes" id="UP000515947"/>
    </source>
</evidence>
<feature type="signal peptide" evidence="3">
    <location>
        <begin position="1"/>
        <end position="38"/>
    </location>
</feature>
<keyword evidence="2" id="KW-0472">Membrane</keyword>
<evidence type="ECO:0000313" key="4">
    <source>
        <dbReference type="EMBL" id="QNN53205.1"/>
    </source>
</evidence>
<keyword evidence="5" id="KW-1185">Reference proteome</keyword>
<sequence length="250" mass="25235">MAARSRTSSRIIAALLAVLLVLLAAAAALSAGSTAANAQEGYRYWNYAHIGPDGWTLAGTGPADYLPKDGAVEGWRFGTSTAARGIYPRADLHAVNFDTVCGGEKAATGEKRVAVLIDFGTEADAPKDVAVPDPRAECVVVPGDADGLEVLQEVVQVRSEGGLMCGLDGYPATGCGDPVAKAAPPATEPTVAFALPGGSPSPSAGDTGDTGTASESQQSDGGLGWPVVVGVLVVLAAAALAVPLLRRRRG</sequence>
<reference evidence="4 5" key="1">
    <citation type="submission" date="2020-08" db="EMBL/GenBank/DDBJ databases">
        <title>Genome sequence of Nocardioides mesophilus KACC 16243T.</title>
        <authorList>
            <person name="Hyun D.-W."/>
            <person name="Bae J.-W."/>
        </authorList>
    </citation>
    <scope>NUCLEOTIDE SEQUENCE [LARGE SCALE GENOMIC DNA]</scope>
    <source>
        <strain evidence="4 5">KACC 16243</strain>
    </source>
</reference>
<accession>A0A7G9RC80</accession>
<feature type="region of interest" description="Disordered" evidence="1">
    <location>
        <begin position="189"/>
        <end position="220"/>
    </location>
</feature>
<name>A0A7G9RC80_9ACTN</name>
<dbReference type="EMBL" id="CP060713">
    <property type="protein sequence ID" value="QNN53205.1"/>
    <property type="molecule type" value="Genomic_DNA"/>
</dbReference>
<dbReference type="KEGG" id="nmes:H9L09_01555"/>
<keyword evidence="3" id="KW-0732">Signal</keyword>